<dbReference type="EMBL" id="FCNP01000013">
    <property type="protein sequence ID" value="CVI55413.1"/>
    <property type="molecule type" value="Genomic_DNA"/>
</dbReference>
<evidence type="ECO:0000313" key="2">
    <source>
        <dbReference type="EMBL" id="CVI55413.1"/>
    </source>
</evidence>
<dbReference type="RefSeq" id="WP_080852131.1">
    <property type="nucleotide sequence ID" value="NZ_LT009775.1"/>
</dbReference>
<gene>
    <name evidence="2" type="ORF">AGR7A_Cc200249</name>
</gene>
<evidence type="ECO:0000259" key="1">
    <source>
        <dbReference type="Pfam" id="PF01261"/>
    </source>
</evidence>
<feature type="domain" description="Xylose isomerase-like TIM barrel" evidence="1">
    <location>
        <begin position="23"/>
        <end position="246"/>
    </location>
</feature>
<dbReference type="SUPFAM" id="SSF51658">
    <property type="entry name" value="Xylose isomerase-like"/>
    <property type="match status" value="1"/>
</dbReference>
<name>A0A1S7TLB2_9HYPH</name>
<reference evidence="2" key="1">
    <citation type="submission" date="2016-01" db="EMBL/GenBank/DDBJ databases">
        <authorList>
            <person name="Regsiter A."/>
            <person name="william w."/>
        </authorList>
    </citation>
    <scope>NUCLEOTIDE SEQUENCE</scope>
    <source>
        <strain evidence="2">NCPPB 1641</strain>
    </source>
</reference>
<dbReference type="Proteomes" id="UP000192140">
    <property type="component" value="Unassembled WGS sequence"/>
</dbReference>
<keyword evidence="3" id="KW-1185">Reference proteome</keyword>
<dbReference type="Pfam" id="PF01261">
    <property type="entry name" value="AP_endonuc_2"/>
    <property type="match status" value="1"/>
</dbReference>
<sequence length="291" mass="31309">MKDRIISASGAPYDGYGREEMLESIARIGFRHVEPAFIVGYTEPFDESAFLPAEMASWRRSLSDAGLGCHAMSSHIDLGLEDSVEIFTGRMAFAAGIGAKVIATNASARQREDRFLRNIEVLLRRAEAFGIVIGLENPGDGSDNLFNIAQEGIALTRRFGSPWLGLNYDAANTASHRPQLKNFADDAVAALPASVHAHIKDVKLTPEGWFFVPVGEGDIDCGKLLGEIAKKPEMPISIEFPARLHRRADAQPVRRISPASLREIEQALTVSLDAVKRGLAGGGAASSAAVA</sequence>
<dbReference type="GO" id="GO:0016853">
    <property type="term" value="F:isomerase activity"/>
    <property type="evidence" value="ECO:0007669"/>
    <property type="project" value="UniProtKB-KW"/>
</dbReference>
<accession>A0A1S7TLB2</accession>
<proteinExistence type="predicted"/>
<dbReference type="AlphaFoldDB" id="A0A1S7TLB2"/>
<organism evidence="2 3">
    <name type="scientific">Agrobacterium deltaense NCPPB 1641</name>
    <dbReference type="NCBI Taxonomy" id="1183425"/>
    <lineage>
        <taxon>Bacteria</taxon>
        <taxon>Pseudomonadati</taxon>
        <taxon>Pseudomonadota</taxon>
        <taxon>Alphaproteobacteria</taxon>
        <taxon>Hyphomicrobiales</taxon>
        <taxon>Rhizobiaceae</taxon>
        <taxon>Rhizobium/Agrobacterium group</taxon>
        <taxon>Agrobacterium</taxon>
    </lineage>
</organism>
<dbReference type="InterPro" id="IPR036237">
    <property type="entry name" value="Xyl_isomerase-like_sf"/>
</dbReference>
<dbReference type="InterPro" id="IPR013022">
    <property type="entry name" value="Xyl_isomerase-like_TIM-brl"/>
</dbReference>
<protein>
    <submittedName>
        <fullName evidence="2">Xylose isomerase-like TIM barrel protein</fullName>
    </submittedName>
</protein>
<dbReference type="InterPro" id="IPR050312">
    <property type="entry name" value="IolE/XylAMocC-like"/>
</dbReference>
<comment type="caution">
    <text evidence="2">The sequence shown here is derived from an EMBL/GenBank/DDBJ whole genome shotgun (WGS) entry which is preliminary data.</text>
</comment>
<dbReference type="Gene3D" id="3.20.20.150">
    <property type="entry name" value="Divalent-metal-dependent TIM barrel enzymes"/>
    <property type="match status" value="1"/>
</dbReference>
<evidence type="ECO:0000313" key="3">
    <source>
        <dbReference type="Proteomes" id="UP000192140"/>
    </source>
</evidence>
<dbReference type="PANTHER" id="PTHR12110">
    <property type="entry name" value="HYDROXYPYRUVATE ISOMERASE"/>
    <property type="match status" value="1"/>
</dbReference>